<proteinExistence type="predicted"/>
<dbReference type="Proteomes" id="UP000317933">
    <property type="component" value="Unassembled WGS sequence"/>
</dbReference>
<gene>
    <name evidence="3" type="ORF">EAH78_20960</name>
</gene>
<keyword evidence="1" id="KW-0521">NADP</keyword>
<organism evidence="3 4">
    <name type="scientific">Pseudomonas arsenicoxydans</name>
    <dbReference type="NCBI Taxonomy" id="702115"/>
    <lineage>
        <taxon>Bacteria</taxon>
        <taxon>Pseudomonadati</taxon>
        <taxon>Pseudomonadota</taxon>
        <taxon>Gammaproteobacteria</taxon>
        <taxon>Pseudomonadales</taxon>
        <taxon>Pseudomonadaceae</taxon>
        <taxon>Pseudomonas</taxon>
    </lineage>
</organism>
<dbReference type="SUPFAM" id="SSF51735">
    <property type="entry name" value="NAD(P)-binding Rossmann-fold domains"/>
    <property type="match status" value="1"/>
</dbReference>
<dbReference type="Pfam" id="PF00106">
    <property type="entry name" value="adh_short"/>
    <property type="match status" value="1"/>
</dbReference>
<evidence type="ECO:0000256" key="1">
    <source>
        <dbReference type="ARBA" id="ARBA00022857"/>
    </source>
</evidence>
<comment type="caution">
    <text evidence="3">The sequence shown here is derived from an EMBL/GenBank/DDBJ whole genome shotgun (WGS) entry which is preliminary data.</text>
</comment>
<evidence type="ECO:0000256" key="2">
    <source>
        <dbReference type="ARBA" id="ARBA00023002"/>
    </source>
</evidence>
<dbReference type="PRINTS" id="PR00081">
    <property type="entry name" value="GDHRDH"/>
</dbReference>
<dbReference type="EMBL" id="RCZE01000010">
    <property type="protein sequence ID" value="TPG75331.1"/>
    <property type="molecule type" value="Genomic_DNA"/>
</dbReference>
<dbReference type="GO" id="GO:0030497">
    <property type="term" value="P:fatty acid elongation"/>
    <property type="evidence" value="ECO:0007669"/>
    <property type="project" value="TreeGrafter"/>
</dbReference>
<dbReference type="AlphaFoldDB" id="A0A502HKX9"/>
<protein>
    <submittedName>
        <fullName evidence="3">SDR family NAD(P)-dependent oxidoreductase</fullName>
    </submittedName>
</protein>
<sequence length="147" mass="15342">MLNAKGTAVITGAASRIGADFAERLARQGYDVMLIARNREHLLQIAARITDQSGRSVEVLAADLALPMDLERVVALLRLDASITLLVNHIDGEPARLDSPTLIALGVLAPARLADALAPGFAARGAGSVINAASVTALSPCPFSRLH</sequence>
<dbReference type="GO" id="GO:0016491">
    <property type="term" value="F:oxidoreductase activity"/>
    <property type="evidence" value="ECO:0007669"/>
    <property type="project" value="UniProtKB-KW"/>
</dbReference>
<keyword evidence="2" id="KW-0560">Oxidoreductase</keyword>
<accession>A0A502HKX9</accession>
<dbReference type="PANTHER" id="PTHR43086">
    <property type="entry name" value="VERY-LONG-CHAIN 3-OXOOACYL-COA REDUCTASE"/>
    <property type="match status" value="1"/>
</dbReference>
<dbReference type="PANTHER" id="PTHR43086:SF2">
    <property type="entry name" value="HYDROXYSTEROID DEHYDROGENASE-LIKE PROTEIN 1"/>
    <property type="match status" value="1"/>
</dbReference>
<name>A0A502HKX9_9PSED</name>
<evidence type="ECO:0000313" key="3">
    <source>
        <dbReference type="EMBL" id="TPG75331.1"/>
    </source>
</evidence>
<dbReference type="InterPro" id="IPR002347">
    <property type="entry name" value="SDR_fam"/>
</dbReference>
<reference evidence="3 4" key="1">
    <citation type="journal article" date="2019" name="Environ. Microbiol.">
        <title>Species interactions and distinct microbial communities in high Arctic permafrost affected cryosols are associated with the CH4 and CO2 gas fluxes.</title>
        <authorList>
            <person name="Altshuler I."/>
            <person name="Hamel J."/>
            <person name="Turney S."/>
            <person name="Magnuson E."/>
            <person name="Levesque R."/>
            <person name="Greer C."/>
            <person name="Whyte L.G."/>
        </authorList>
    </citation>
    <scope>NUCLEOTIDE SEQUENCE [LARGE SCALE GENOMIC DNA]</scope>
    <source>
        <strain evidence="3 4">E3</strain>
    </source>
</reference>
<dbReference type="Gene3D" id="3.40.50.720">
    <property type="entry name" value="NAD(P)-binding Rossmann-like Domain"/>
    <property type="match status" value="1"/>
</dbReference>
<evidence type="ECO:0000313" key="4">
    <source>
        <dbReference type="Proteomes" id="UP000317933"/>
    </source>
</evidence>
<dbReference type="RefSeq" id="WP_140669230.1">
    <property type="nucleotide sequence ID" value="NZ_RCZE01000010.1"/>
</dbReference>
<dbReference type="InterPro" id="IPR036291">
    <property type="entry name" value="NAD(P)-bd_dom_sf"/>
</dbReference>